<dbReference type="PANTHER" id="PTHR46796:SF13">
    <property type="entry name" value="HTH-TYPE TRANSCRIPTIONAL ACTIVATOR RHAS"/>
    <property type="match status" value="1"/>
</dbReference>
<gene>
    <name evidence="5" type="ORF">FPZ45_13970</name>
</gene>
<proteinExistence type="predicted"/>
<keyword evidence="6" id="KW-1185">Reference proteome</keyword>
<dbReference type="InterPro" id="IPR050204">
    <property type="entry name" value="AraC_XylS_family_regulators"/>
</dbReference>
<dbReference type="Gene3D" id="1.10.10.60">
    <property type="entry name" value="Homeodomain-like"/>
    <property type="match status" value="1"/>
</dbReference>
<feature type="domain" description="HTH araC/xylS-type" evidence="4">
    <location>
        <begin position="155"/>
        <end position="244"/>
    </location>
</feature>
<dbReference type="GO" id="GO:0043565">
    <property type="term" value="F:sequence-specific DNA binding"/>
    <property type="evidence" value="ECO:0007669"/>
    <property type="project" value="InterPro"/>
</dbReference>
<dbReference type="AlphaFoldDB" id="A0A559JGR0"/>
<dbReference type="SMART" id="SM00342">
    <property type="entry name" value="HTH_ARAC"/>
    <property type="match status" value="1"/>
</dbReference>
<accession>A0A559JGR0</accession>
<keyword evidence="2" id="KW-0238">DNA-binding</keyword>
<reference evidence="5 6" key="1">
    <citation type="submission" date="2019-07" db="EMBL/GenBank/DDBJ databases">
        <authorList>
            <person name="Kim J."/>
        </authorList>
    </citation>
    <scope>NUCLEOTIDE SEQUENCE [LARGE SCALE GENOMIC DNA]</scope>
    <source>
        <strain evidence="5 6">G13</strain>
    </source>
</reference>
<evidence type="ECO:0000313" key="6">
    <source>
        <dbReference type="Proteomes" id="UP000316330"/>
    </source>
</evidence>
<sequence>MFESEGGLTEDEMQIVAPNGSVKLLLYYKGQLATARIGEHAFWMPKHRLFVEGVSDCPMIAGFDRDKPFGCISIELHPAAAYRLLSVPQHELRNAIVPIGELIGAPAARILEERIYLASNPAQKAALIQEYLTGLLARTERDATFEHGATTIMNSRGLVSMAALSRETGLSERWLRAKFAERLGISPKTFASIVRFQSCYQAMLRDKRGYLQEGHFNDRYYDQAHFIKEFKRFMGHSPARYTALQNEVGEIIYK</sequence>
<evidence type="ECO:0000256" key="1">
    <source>
        <dbReference type="ARBA" id="ARBA00023015"/>
    </source>
</evidence>
<evidence type="ECO:0000256" key="3">
    <source>
        <dbReference type="ARBA" id="ARBA00023163"/>
    </source>
</evidence>
<dbReference type="InterPro" id="IPR018060">
    <property type="entry name" value="HTH_AraC"/>
</dbReference>
<dbReference type="Proteomes" id="UP000316330">
    <property type="component" value="Unassembled WGS sequence"/>
</dbReference>
<dbReference type="OrthoDB" id="323290at2"/>
<dbReference type="EMBL" id="VNJJ01000007">
    <property type="protein sequence ID" value="TVX99055.1"/>
    <property type="molecule type" value="Genomic_DNA"/>
</dbReference>
<comment type="caution">
    <text evidence="5">The sequence shown here is derived from an EMBL/GenBank/DDBJ whole genome shotgun (WGS) entry which is preliminary data.</text>
</comment>
<keyword evidence="1" id="KW-0805">Transcription regulation</keyword>
<evidence type="ECO:0000313" key="5">
    <source>
        <dbReference type="EMBL" id="TVX99055.1"/>
    </source>
</evidence>
<dbReference type="PROSITE" id="PS01124">
    <property type="entry name" value="HTH_ARAC_FAMILY_2"/>
    <property type="match status" value="1"/>
</dbReference>
<evidence type="ECO:0000256" key="2">
    <source>
        <dbReference type="ARBA" id="ARBA00023125"/>
    </source>
</evidence>
<dbReference type="PANTHER" id="PTHR46796">
    <property type="entry name" value="HTH-TYPE TRANSCRIPTIONAL ACTIVATOR RHAS-RELATED"/>
    <property type="match status" value="1"/>
</dbReference>
<organism evidence="5 6">
    <name type="scientific">Cohnella terricola</name>
    <dbReference type="NCBI Taxonomy" id="1289167"/>
    <lineage>
        <taxon>Bacteria</taxon>
        <taxon>Bacillati</taxon>
        <taxon>Bacillota</taxon>
        <taxon>Bacilli</taxon>
        <taxon>Bacillales</taxon>
        <taxon>Paenibacillaceae</taxon>
        <taxon>Cohnella</taxon>
    </lineage>
</organism>
<dbReference type="GO" id="GO:0003700">
    <property type="term" value="F:DNA-binding transcription factor activity"/>
    <property type="evidence" value="ECO:0007669"/>
    <property type="project" value="InterPro"/>
</dbReference>
<keyword evidence="3" id="KW-0804">Transcription</keyword>
<protein>
    <submittedName>
        <fullName evidence="5">AraC family transcriptional regulator</fullName>
    </submittedName>
</protein>
<name>A0A559JGR0_9BACL</name>
<evidence type="ECO:0000259" key="4">
    <source>
        <dbReference type="PROSITE" id="PS01124"/>
    </source>
</evidence>
<dbReference type="Pfam" id="PF12833">
    <property type="entry name" value="HTH_18"/>
    <property type="match status" value="1"/>
</dbReference>